<gene>
    <name evidence="2" type="ORF">GGD88_001550</name>
</gene>
<evidence type="ECO:0000313" key="2">
    <source>
        <dbReference type="EMBL" id="MBB4285830.1"/>
    </source>
</evidence>
<dbReference type="RefSeq" id="WP_184433716.1">
    <property type="nucleotide sequence ID" value="NZ_JACIGI010000010.1"/>
</dbReference>
<evidence type="ECO:0000256" key="1">
    <source>
        <dbReference type="SAM" id="SignalP"/>
    </source>
</evidence>
<dbReference type="AlphaFoldDB" id="A0A7W6RYZ7"/>
<evidence type="ECO:0000313" key="3">
    <source>
        <dbReference type="Proteomes" id="UP000555728"/>
    </source>
</evidence>
<organism evidence="2 3">
    <name type="scientific">Roseospira goensis</name>
    <dbReference type="NCBI Taxonomy" id="391922"/>
    <lineage>
        <taxon>Bacteria</taxon>
        <taxon>Pseudomonadati</taxon>
        <taxon>Pseudomonadota</taxon>
        <taxon>Alphaproteobacteria</taxon>
        <taxon>Rhodospirillales</taxon>
        <taxon>Rhodospirillaceae</taxon>
        <taxon>Roseospira</taxon>
    </lineage>
</organism>
<protein>
    <submittedName>
        <fullName evidence="2">Putative TPR repeat methyltransferase</fullName>
    </submittedName>
</protein>
<accession>A0A7W6RYZ7</accession>
<feature type="signal peptide" evidence="1">
    <location>
        <begin position="1"/>
        <end position="24"/>
    </location>
</feature>
<keyword evidence="2" id="KW-0489">Methyltransferase</keyword>
<dbReference type="Gene3D" id="1.25.40.10">
    <property type="entry name" value="Tetratricopeptide repeat domain"/>
    <property type="match status" value="1"/>
</dbReference>
<comment type="caution">
    <text evidence="2">The sequence shown here is derived from an EMBL/GenBank/DDBJ whole genome shotgun (WGS) entry which is preliminary data.</text>
</comment>
<dbReference type="Proteomes" id="UP000555728">
    <property type="component" value="Unassembled WGS sequence"/>
</dbReference>
<keyword evidence="3" id="KW-1185">Reference proteome</keyword>
<keyword evidence="2" id="KW-0808">Transferase</keyword>
<dbReference type="InterPro" id="IPR011990">
    <property type="entry name" value="TPR-like_helical_dom_sf"/>
</dbReference>
<sequence>MRRAARGVAFLGLSLLAAAWLAHALGRGAPADRAEAAVVEALGQGRPARWHDAANAWRDALALSPADPFAWTGLAWTEAARGAPAPYVDRLMDRAAALAPQVPEIARARAAWTASRPPPAAPAP</sequence>
<feature type="chain" id="PRO_5031087361" evidence="1">
    <location>
        <begin position="25"/>
        <end position="124"/>
    </location>
</feature>
<dbReference type="GO" id="GO:0032259">
    <property type="term" value="P:methylation"/>
    <property type="evidence" value="ECO:0007669"/>
    <property type="project" value="UniProtKB-KW"/>
</dbReference>
<proteinExistence type="predicted"/>
<keyword evidence="1" id="KW-0732">Signal</keyword>
<dbReference type="GO" id="GO:0008168">
    <property type="term" value="F:methyltransferase activity"/>
    <property type="evidence" value="ECO:0007669"/>
    <property type="project" value="UniProtKB-KW"/>
</dbReference>
<name>A0A7W6RYZ7_9PROT</name>
<dbReference type="EMBL" id="JACIGI010000010">
    <property type="protein sequence ID" value="MBB4285830.1"/>
    <property type="molecule type" value="Genomic_DNA"/>
</dbReference>
<reference evidence="2 3" key="1">
    <citation type="submission" date="2020-08" db="EMBL/GenBank/DDBJ databases">
        <title>Genome sequencing of Purple Non-Sulfur Bacteria from various extreme environments.</title>
        <authorList>
            <person name="Mayer M."/>
        </authorList>
    </citation>
    <scope>NUCLEOTIDE SEQUENCE [LARGE SCALE GENOMIC DNA]</scope>
    <source>
        <strain evidence="2 3">JA135</strain>
    </source>
</reference>